<dbReference type="Gene3D" id="3.40.50.1220">
    <property type="entry name" value="TPP-binding domain"/>
    <property type="match status" value="1"/>
</dbReference>
<dbReference type="EMBL" id="JBHUJB010000009">
    <property type="protein sequence ID" value="MFD2157595.1"/>
    <property type="molecule type" value="Genomic_DNA"/>
</dbReference>
<comment type="caution">
    <text evidence="4">Lacks conserved residue(s) required for the propagation of feature annotation.</text>
</comment>
<protein>
    <recommendedName>
        <fullName evidence="1">protein acetyllysine N-acetyltransferase</fullName>
        <ecNumber evidence="1">2.3.1.286</ecNumber>
    </recommendedName>
</protein>
<dbReference type="Gene3D" id="3.30.1600.10">
    <property type="entry name" value="SIR2/SIRT2 'Small Domain"/>
    <property type="match status" value="1"/>
</dbReference>
<evidence type="ECO:0000256" key="2">
    <source>
        <dbReference type="ARBA" id="ARBA00022679"/>
    </source>
</evidence>
<dbReference type="Pfam" id="PF02146">
    <property type="entry name" value="SIR2"/>
    <property type="match status" value="1"/>
</dbReference>
<evidence type="ECO:0000259" key="5">
    <source>
        <dbReference type="PROSITE" id="PS50305"/>
    </source>
</evidence>
<gene>
    <name evidence="6" type="ORF">ACFSW8_01640</name>
</gene>
<keyword evidence="7" id="KW-1185">Reference proteome</keyword>
<dbReference type="EC" id="2.3.1.286" evidence="1"/>
<dbReference type="Proteomes" id="UP001597389">
    <property type="component" value="Unassembled WGS sequence"/>
</dbReference>
<evidence type="ECO:0000256" key="4">
    <source>
        <dbReference type="PROSITE-ProRule" id="PRU00236"/>
    </source>
</evidence>
<dbReference type="RefSeq" id="WP_377091540.1">
    <property type="nucleotide sequence ID" value="NZ_JBHSJL010000014.1"/>
</dbReference>
<dbReference type="InterPro" id="IPR026590">
    <property type="entry name" value="Ssirtuin_cat_dom"/>
</dbReference>
<dbReference type="PANTHER" id="PTHR11085:SF4">
    <property type="entry name" value="NAD-DEPENDENT PROTEIN DEACYLASE"/>
    <property type="match status" value="1"/>
</dbReference>
<reference evidence="7" key="1">
    <citation type="journal article" date="2019" name="Int. J. Syst. Evol. Microbiol.">
        <title>The Global Catalogue of Microorganisms (GCM) 10K type strain sequencing project: providing services to taxonomists for standard genome sequencing and annotation.</title>
        <authorList>
            <consortium name="The Broad Institute Genomics Platform"/>
            <consortium name="The Broad Institute Genome Sequencing Center for Infectious Disease"/>
            <person name="Wu L."/>
            <person name="Ma J."/>
        </authorList>
    </citation>
    <scope>NUCLEOTIDE SEQUENCE [LARGE SCALE GENOMIC DNA]</scope>
    <source>
        <strain evidence="7">CCUG 57942</strain>
    </source>
</reference>
<feature type="domain" description="Deacetylase sirtuin-type" evidence="5">
    <location>
        <begin position="6"/>
        <end position="277"/>
    </location>
</feature>
<evidence type="ECO:0000256" key="1">
    <source>
        <dbReference type="ARBA" id="ARBA00012928"/>
    </source>
</evidence>
<keyword evidence="2" id="KW-0808">Transferase</keyword>
<dbReference type="InterPro" id="IPR029035">
    <property type="entry name" value="DHS-like_NAD/FAD-binding_dom"/>
</dbReference>
<evidence type="ECO:0000313" key="6">
    <source>
        <dbReference type="EMBL" id="MFD2157595.1"/>
    </source>
</evidence>
<dbReference type="PROSITE" id="PS50305">
    <property type="entry name" value="SIRTUIN"/>
    <property type="match status" value="1"/>
</dbReference>
<dbReference type="SUPFAM" id="SSF52467">
    <property type="entry name" value="DHS-like NAD/FAD-binding domain"/>
    <property type="match status" value="1"/>
</dbReference>
<evidence type="ECO:0000313" key="7">
    <source>
        <dbReference type="Proteomes" id="UP001597389"/>
    </source>
</evidence>
<sequence length="277" mass="30952">MSDEAPDAMNSVYQHAAEVIGEAEGIFLTAGAGMGVDSGLPDFRGDAGFWRAYPLLESEGLGFQDLANPQWFESDPERAWGFYGHRYALYKVTQPHAGYGILRQWVEGREHFVFTSNVDGHFQRAGFDSVYECHGSIRHLQCVRACTEAIWPMDELGFEVCEERLRADGDLPRCPHCGGLARPNILMFGDYHWLHQRSEGQYDQLEDWRWKMRGKKVVTIEMGAGTAIPTVRLASEKMPGTTVRINPREADGGSEVLSVASGAYEALQRINTLFEGA</sequence>
<dbReference type="InterPro" id="IPR050134">
    <property type="entry name" value="NAD-dep_sirtuin_deacylases"/>
</dbReference>
<evidence type="ECO:0000256" key="3">
    <source>
        <dbReference type="ARBA" id="ARBA00023027"/>
    </source>
</evidence>
<keyword evidence="3" id="KW-0520">NAD</keyword>
<proteinExistence type="predicted"/>
<comment type="caution">
    <text evidence="6">The sequence shown here is derived from an EMBL/GenBank/DDBJ whole genome shotgun (WGS) entry which is preliminary data.</text>
</comment>
<name>A0ABW4Z6S0_9BACT</name>
<organism evidence="6 7">
    <name type="scientific">Rubritalea tangerina</name>
    <dbReference type="NCBI Taxonomy" id="430798"/>
    <lineage>
        <taxon>Bacteria</taxon>
        <taxon>Pseudomonadati</taxon>
        <taxon>Verrucomicrobiota</taxon>
        <taxon>Verrucomicrobiia</taxon>
        <taxon>Verrucomicrobiales</taxon>
        <taxon>Rubritaleaceae</taxon>
        <taxon>Rubritalea</taxon>
    </lineage>
</organism>
<dbReference type="PANTHER" id="PTHR11085">
    <property type="entry name" value="NAD-DEPENDENT PROTEIN DEACYLASE SIRTUIN-5, MITOCHONDRIAL-RELATED"/>
    <property type="match status" value="1"/>
</dbReference>
<accession>A0ABW4Z6S0</accession>
<dbReference type="InterPro" id="IPR026591">
    <property type="entry name" value="Sirtuin_cat_small_dom_sf"/>
</dbReference>
<dbReference type="InterPro" id="IPR003000">
    <property type="entry name" value="Sirtuin"/>
</dbReference>